<dbReference type="Proteomes" id="UP001054821">
    <property type="component" value="Chromosome 2"/>
</dbReference>
<dbReference type="GO" id="GO:0003676">
    <property type="term" value="F:nucleic acid binding"/>
    <property type="evidence" value="ECO:0007669"/>
    <property type="project" value="InterPro"/>
</dbReference>
<dbReference type="EMBL" id="JAJFAZ020000002">
    <property type="protein sequence ID" value="KAI5343110.1"/>
    <property type="molecule type" value="Genomic_DNA"/>
</dbReference>
<dbReference type="InterPro" id="IPR002156">
    <property type="entry name" value="RNaseH_domain"/>
</dbReference>
<name>A0AAD4WGP3_PRUDU</name>
<dbReference type="GO" id="GO:0004523">
    <property type="term" value="F:RNA-DNA hybrid ribonuclease activity"/>
    <property type="evidence" value="ECO:0007669"/>
    <property type="project" value="InterPro"/>
</dbReference>
<proteinExistence type="predicted"/>
<accession>A0AAD4WGP3</accession>
<organism evidence="2 3">
    <name type="scientific">Prunus dulcis</name>
    <name type="common">Almond</name>
    <name type="synonym">Amygdalus dulcis</name>
    <dbReference type="NCBI Taxonomy" id="3755"/>
    <lineage>
        <taxon>Eukaryota</taxon>
        <taxon>Viridiplantae</taxon>
        <taxon>Streptophyta</taxon>
        <taxon>Embryophyta</taxon>
        <taxon>Tracheophyta</taxon>
        <taxon>Spermatophyta</taxon>
        <taxon>Magnoliopsida</taxon>
        <taxon>eudicotyledons</taxon>
        <taxon>Gunneridae</taxon>
        <taxon>Pentapetalae</taxon>
        <taxon>rosids</taxon>
        <taxon>fabids</taxon>
        <taxon>Rosales</taxon>
        <taxon>Rosaceae</taxon>
        <taxon>Amygdaloideae</taxon>
        <taxon>Amygdaleae</taxon>
        <taxon>Prunus</taxon>
    </lineage>
</organism>
<comment type="caution">
    <text evidence="2">The sequence shown here is derived from an EMBL/GenBank/DDBJ whole genome shotgun (WGS) entry which is preliminary data.</text>
</comment>
<protein>
    <recommendedName>
        <fullName evidence="1">RNase H type-1 domain-containing protein</fullName>
    </recommendedName>
</protein>
<dbReference type="InterPro" id="IPR044730">
    <property type="entry name" value="RNase_H-like_dom_plant"/>
</dbReference>
<dbReference type="CDD" id="cd06222">
    <property type="entry name" value="RNase_H_like"/>
    <property type="match status" value="1"/>
</dbReference>
<evidence type="ECO:0000259" key="1">
    <source>
        <dbReference type="Pfam" id="PF13456"/>
    </source>
</evidence>
<evidence type="ECO:0000313" key="3">
    <source>
        <dbReference type="Proteomes" id="UP001054821"/>
    </source>
</evidence>
<sequence length="123" mass="13411">MVVRDSEGGFCKAVALCAPNLLSVLAIELYALKFGLSFAIDASFLPLIVEIDSLFATQLTLKDEVCVAAEGVLVEDIRLLLMCHLLRFTMFPGLLMRILIFGLICVEGKCESPNIISPPPLIK</sequence>
<evidence type="ECO:0000313" key="2">
    <source>
        <dbReference type="EMBL" id="KAI5343110.1"/>
    </source>
</evidence>
<keyword evidence="3" id="KW-1185">Reference proteome</keyword>
<feature type="domain" description="RNase H type-1" evidence="1">
    <location>
        <begin position="1"/>
        <end position="81"/>
    </location>
</feature>
<dbReference type="Pfam" id="PF13456">
    <property type="entry name" value="RVT_3"/>
    <property type="match status" value="1"/>
</dbReference>
<dbReference type="AlphaFoldDB" id="A0AAD4WGP3"/>
<gene>
    <name evidence="2" type="ORF">L3X38_010986</name>
</gene>
<reference evidence="2 3" key="1">
    <citation type="journal article" date="2022" name="G3 (Bethesda)">
        <title>Whole-genome sequence and methylome profiling of the almond [Prunus dulcis (Mill.) D.A. Webb] cultivar 'Nonpareil'.</title>
        <authorList>
            <person name="D'Amico-Willman K.M."/>
            <person name="Ouma W.Z."/>
            <person name="Meulia T."/>
            <person name="Sideli G.M."/>
            <person name="Gradziel T.M."/>
            <person name="Fresnedo-Ramirez J."/>
        </authorList>
    </citation>
    <scope>NUCLEOTIDE SEQUENCE [LARGE SCALE GENOMIC DNA]</scope>
    <source>
        <strain evidence="2">Clone GOH B32 T37-40</strain>
    </source>
</reference>